<organism evidence="1 2">
    <name type="scientific">Dactylosporangium cerinum</name>
    <dbReference type="NCBI Taxonomy" id="1434730"/>
    <lineage>
        <taxon>Bacteria</taxon>
        <taxon>Bacillati</taxon>
        <taxon>Actinomycetota</taxon>
        <taxon>Actinomycetes</taxon>
        <taxon>Micromonosporales</taxon>
        <taxon>Micromonosporaceae</taxon>
        <taxon>Dactylosporangium</taxon>
    </lineage>
</organism>
<name>A0ABV9VRX7_9ACTN</name>
<gene>
    <name evidence="1" type="ORF">ACFPIJ_12020</name>
</gene>
<sequence>MMQLDHLNTHQVHQVARFYAAAAAASHGHQVEVVGARTRLTVDGRTVQVLSRRQHGSPWQANVSTPTVEDAHAVIFVDLTGETPDYFVAPALWVQQDVRMHHEAWLARVGGTRPRNPTSDHTAIPVDRIQQWHRRWDVLAADQTG</sequence>
<comment type="caution">
    <text evidence="1">The sequence shown here is derived from an EMBL/GenBank/DDBJ whole genome shotgun (WGS) entry which is preliminary data.</text>
</comment>
<evidence type="ECO:0000313" key="1">
    <source>
        <dbReference type="EMBL" id="MFC4998559.1"/>
    </source>
</evidence>
<accession>A0ABV9VRX7</accession>
<proteinExistence type="predicted"/>
<evidence type="ECO:0000313" key="2">
    <source>
        <dbReference type="Proteomes" id="UP001595912"/>
    </source>
</evidence>
<dbReference type="EMBL" id="JBHSIU010000012">
    <property type="protein sequence ID" value="MFC4998559.1"/>
    <property type="molecule type" value="Genomic_DNA"/>
</dbReference>
<protein>
    <submittedName>
        <fullName evidence="1">Uncharacterized protein</fullName>
    </submittedName>
</protein>
<reference evidence="2" key="1">
    <citation type="journal article" date="2019" name="Int. J. Syst. Evol. Microbiol.">
        <title>The Global Catalogue of Microorganisms (GCM) 10K type strain sequencing project: providing services to taxonomists for standard genome sequencing and annotation.</title>
        <authorList>
            <consortium name="The Broad Institute Genomics Platform"/>
            <consortium name="The Broad Institute Genome Sequencing Center for Infectious Disease"/>
            <person name="Wu L."/>
            <person name="Ma J."/>
        </authorList>
    </citation>
    <scope>NUCLEOTIDE SEQUENCE [LARGE SCALE GENOMIC DNA]</scope>
    <source>
        <strain evidence="2">CGMCC 4.7152</strain>
    </source>
</reference>
<keyword evidence="2" id="KW-1185">Reference proteome</keyword>
<dbReference type="Proteomes" id="UP001595912">
    <property type="component" value="Unassembled WGS sequence"/>
</dbReference>
<dbReference type="RefSeq" id="WP_380114814.1">
    <property type="nucleotide sequence ID" value="NZ_JBHSIU010000012.1"/>
</dbReference>